<dbReference type="RefSeq" id="WP_110796551.1">
    <property type="nucleotide sequence ID" value="NZ_KZ826487.1"/>
</dbReference>
<proteinExistence type="predicted"/>
<keyword evidence="2" id="KW-1185">Reference proteome</keyword>
<dbReference type="OrthoDB" id="7827015at2"/>
<organism evidence="1 2">
    <name type="scientific">Litorivita pollutaquae</name>
    <dbReference type="NCBI Taxonomy" id="2200892"/>
    <lineage>
        <taxon>Bacteria</taxon>
        <taxon>Pseudomonadati</taxon>
        <taxon>Pseudomonadota</taxon>
        <taxon>Alphaproteobacteria</taxon>
        <taxon>Rhodobacterales</taxon>
        <taxon>Paracoccaceae</taxon>
        <taxon>Litorivita</taxon>
    </lineage>
</organism>
<dbReference type="EMBL" id="QFVT01000008">
    <property type="protein sequence ID" value="PYC47028.1"/>
    <property type="molecule type" value="Genomic_DNA"/>
</dbReference>
<dbReference type="Pfam" id="PF20086">
    <property type="entry name" value="DUF6478"/>
    <property type="match status" value="1"/>
</dbReference>
<dbReference type="InterPro" id="IPR045514">
    <property type="entry name" value="DUF6478"/>
</dbReference>
<evidence type="ECO:0000313" key="1">
    <source>
        <dbReference type="EMBL" id="PYC47028.1"/>
    </source>
</evidence>
<name>A0A2V4MS84_9RHOB</name>
<dbReference type="Proteomes" id="UP000248012">
    <property type="component" value="Unassembled WGS sequence"/>
</dbReference>
<gene>
    <name evidence="1" type="ORF">DI396_12510</name>
</gene>
<sequence length="270" mass="31126">MSKNKDRSDPKNALDADGLSLFDRLAHRRVLRRWARFAEHADTAPLHRLRAQRARARVLKIHLDKLIHVAESRLALPMIGSSAFQKPHDADWSWRPELWRGPLATPGMSSVASKSMLGDEVTLFHDCALSELTLRQMRNRREEDLAPFGLRMDVFNFDGSFLSLVVDLPESATTGLQKRHLVRLDLIVEMEKPLEIFARLNIKNGPNTEQLVREIEVVDKHATVEFDLAYSHLNEKRIERAWLDLIFEGPEMNQVVLRDVTFSRRPRAEL</sequence>
<evidence type="ECO:0000313" key="2">
    <source>
        <dbReference type="Proteomes" id="UP000248012"/>
    </source>
</evidence>
<dbReference type="AlphaFoldDB" id="A0A2V4MS84"/>
<reference evidence="1 2" key="1">
    <citation type="submission" date="2018-05" db="EMBL/GenBank/DDBJ databases">
        <title>Oceanovita maritima gen. nov., sp. nov., a marine bacterium in the family Rhodobacteraceae isolated from surface seawater of Lundu port Xiamen, China.</title>
        <authorList>
            <person name="Hetharua B.H."/>
            <person name="Min D."/>
            <person name="Liao H."/>
            <person name="Tian Y."/>
        </authorList>
    </citation>
    <scope>NUCLEOTIDE SEQUENCE [LARGE SCALE GENOMIC DNA]</scope>
    <source>
        <strain evidence="1 2">FSX-11</strain>
    </source>
</reference>
<comment type="caution">
    <text evidence="1">The sequence shown here is derived from an EMBL/GenBank/DDBJ whole genome shotgun (WGS) entry which is preliminary data.</text>
</comment>
<protein>
    <submittedName>
        <fullName evidence="1">Uncharacterized protein</fullName>
    </submittedName>
</protein>
<accession>A0A2V4MS84</accession>